<evidence type="ECO:0000256" key="3">
    <source>
        <dbReference type="ARBA" id="ARBA00022801"/>
    </source>
</evidence>
<comment type="function">
    <text evidence="4">Exoribonuclease involved in ribosome biosynthesis. Involved in the processing of ITS1, the internal transcribed spacer localized between the 18S and 5.8S rRNAs.</text>
</comment>
<protein>
    <recommendedName>
        <fullName evidence="6">Exonuclease domain-containing protein</fullName>
    </recommendedName>
</protein>
<evidence type="ECO:0000313" key="8">
    <source>
        <dbReference type="Proteomes" id="UP000288216"/>
    </source>
</evidence>
<dbReference type="SUPFAM" id="SSF53098">
    <property type="entry name" value="Ribonuclease H-like"/>
    <property type="match status" value="1"/>
</dbReference>
<dbReference type="InterPro" id="IPR036397">
    <property type="entry name" value="RNaseH_sf"/>
</dbReference>
<accession>A0A401PAN5</accession>
<evidence type="ECO:0000256" key="1">
    <source>
        <dbReference type="ARBA" id="ARBA00022552"/>
    </source>
</evidence>
<name>A0A401PAN5_SCYTO</name>
<keyword evidence="2" id="KW-0540">Nuclease</keyword>
<feature type="region of interest" description="Disordered" evidence="5">
    <location>
        <begin position="1"/>
        <end position="133"/>
    </location>
</feature>
<gene>
    <name evidence="7" type="ORF">scyTo_0012562</name>
</gene>
<keyword evidence="1" id="KW-0698">rRNA processing</keyword>
<dbReference type="InterPro" id="IPR012337">
    <property type="entry name" value="RNaseH-like_sf"/>
</dbReference>
<feature type="compositionally biased region" description="Polar residues" evidence="5">
    <location>
        <begin position="35"/>
        <end position="52"/>
    </location>
</feature>
<feature type="compositionally biased region" description="Low complexity" evidence="5">
    <location>
        <begin position="25"/>
        <end position="34"/>
    </location>
</feature>
<reference evidence="7 8" key="1">
    <citation type="journal article" date="2018" name="Nat. Ecol. Evol.">
        <title>Shark genomes provide insights into elasmobranch evolution and the origin of vertebrates.</title>
        <authorList>
            <person name="Hara Y"/>
            <person name="Yamaguchi K"/>
            <person name="Onimaru K"/>
            <person name="Kadota M"/>
            <person name="Koyanagi M"/>
            <person name="Keeley SD"/>
            <person name="Tatsumi K"/>
            <person name="Tanaka K"/>
            <person name="Motone F"/>
            <person name="Kageyama Y"/>
            <person name="Nozu R"/>
            <person name="Adachi N"/>
            <person name="Nishimura O"/>
            <person name="Nakagawa R"/>
            <person name="Tanegashima C"/>
            <person name="Kiyatake I"/>
            <person name="Matsumoto R"/>
            <person name="Murakumo K"/>
            <person name="Nishida K"/>
            <person name="Terakita A"/>
            <person name="Kuratani S"/>
            <person name="Sato K"/>
            <person name="Hyodo S Kuraku.S."/>
        </authorList>
    </citation>
    <scope>NUCLEOTIDE SEQUENCE [LARGE SCALE GENOMIC DNA]</scope>
</reference>
<dbReference type="OrthoDB" id="16516at2759"/>
<dbReference type="InterPro" id="IPR047021">
    <property type="entry name" value="REXO1/3/4-like"/>
</dbReference>
<comment type="caution">
    <text evidence="7">The sequence shown here is derived from an EMBL/GenBank/DDBJ whole genome shotgun (WGS) entry which is preliminary data.</text>
</comment>
<feature type="compositionally biased region" description="Basic and acidic residues" evidence="5">
    <location>
        <begin position="65"/>
        <end position="77"/>
    </location>
</feature>
<keyword evidence="3" id="KW-0378">Hydrolase</keyword>
<dbReference type="Gene3D" id="3.30.420.10">
    <property type="entry name" value="Ribonuclease H-like superfamily/Ribonuclease H"/>
    <property type="match status" value="1"/>
</dbReference>
<proteinExistence type="predicted"/>
<feature type="domain" description="Exonuclease" evidence="6">
    <location>
        <begin position="182"/>
        <end position="313"/>
    </location>
</feature>
<dbReference type="PANTHER" id="PTHR12801">
    <property type="entry name" value="RNA EXONUCLEASE REXO1 / RECO3 FAMILY MEMBER-RELATED"/>
    <property type="match status" value="1"/>
</dbReference>
<organism evidence="7 8">
    <name type="scientific">Scyliorhinus torazame</name>
    <name type="common">Cloudy catshark</name>
    <name type="synonym">Catulus torazame</name>
    <dbReference type="NCBI Taxonomy" id="75743"/>
    <lineage>
        <taxon>Eukaryota</taxon>
        <taxon>Metazoa</taxon>
        <taxon>Chordata</taxon>
        <taxon>Craniata</taxon>
        <taxon>Vertebrata</taxon>
        <taxon>Chondrichthyes</taxon>
        <taxon>Elasmobranchii</taxon>
        <taxon>Galeomorphii</taxon>
        <taxon>Galeoidea</taxon>
        <taxon>Carcharhiniformes</taxon>
        <taxon>Scyliorhinidae</taxon>
        <taxon>Scyliorhinus</taxon>
    </lineage>
</organism>
<dbReference type="EMBL" id="BFAA01006096">
    <property type="protein sequence ID" value="GCB70180.1"/>
    <property type="molecule type" value="Genomic_DNA"/>
</dbReference>
<dbReference type="GO" id="GO:0004527">
    <property type="term" value="F:exonuclease activity"/>
    <property type="evidence" value="ECO:0007669"/>
    <property type="project" value="InterPro"/>
</dbReference>
<dbReference type="OMA" id="MANAIEF"/>
<dbReference type="Proteomes" id="UP000288216">
    <property type="component" value="Unassembled WGS sequence"/>
</dbReference>
<dbReference type="SMART" id="SM00479">
    <property type="entry name" value="EXOIII"/>
    <property type="match status" value="1"/>
</dbReference>
<dbReference type="GO" id="GO:0006364">
    <property type="term" value="P:rRNA processing"/>
    <property type="evidence" value="ECO:0007669"/>
    <property type="project" value="UniProtKB-KW"/>
</dbReference>
<dbReference type="GO" id="GO:0003676">
    <property type="term" value="F:nucleic acid binding"/>
    <property type="evidence" value="ECO:0007669"/>
    <property type="project" value="InterPro"/>
</dbReference>
<evidence type="ECO:0000256" key="4">
    <source>
        <dbReference type="ARBA" id="ARBA00025599"/>
    </source>
</evidence>
<keyword evidence="8" id="KW-1185">Reference proteome</keyword>
<feature type="compositionally biased region" description="Basic and acidic residues" evidence="5">
    <location>
        <begin position="107"/>
        <end position="116"/>
    </location>
</feature>
<feature type="compositionally biased region" description="Basic residues" evidence="5">
    <location>
        <begin position="53"/>
        <end position="64"/>
    </location>
</feature>
<dbReference type="Pfam" id="PF00929">
    <property type="entry name" value="RNase_T"/>
    <property type="match status" value="1"/>
</dbReference>
<evidence type="ECO:0000313" key="7">
    <source>
        <dbReference type="EMBL" id="GCB70180.1"/>
    </source>
</evidence>
<dbReference type="STRING" id="75743.A0A401PAN5"/>
<dbReference type="InterPro" id="IPR013520">
    <property type="entry name" value="Ribonucl_H"/>
</dbReference>
<dbReference type="PANTHER" id="PTHR12801:SF45">
    <property type="entry name" value="RNA EXONUCLEASE 4"/>
    <property type="match status" value="1"/>
</dbReference>
<evidence type="ECO:0000256" key="5">
    <source>
        <dbReference type="SAM" id="MobiDB-lite"/>
    </source>
</evidence>
<evidence type="ECO:0000259" key="6">
    <source>
        <dbReference type="SMART" id="SM00479"/>
    </source>
</evidence>
<dbReference type="GO" id="GO:0005634">
    <property type="term" value="C:nucleus"/>
    <property type="evidence" value="ECO:0007669"/>
    <property type="project" value="TreeGrafter"/>
</dbReference>
<dbReference type="AlphaFoldDB" id="A0A401PAN5"/>
<sequence length="321" mass="35800">MQVPRMPSVAGKRVASPVSKDSSSRRLLQVSSSSTQFLHCTSGVTLSPSGQTAKRKKKPSRRHARFLERKAFLERKGILKRSRFKKKEGPFDQARGPSASNLNHTAHSGDPERPSASDENINSSILPGASQPEAESSHFTFFLKSTKPSSRAHSVQRTAPLTREDSASCLASPPHFCSKPAKYVAIDCEMVGTGPCGRVNEVARCSIVNYQGDVIYDKYVKPGHPITDYRTRWSGIRKQHMANAIGFDVAQREVGRDGHCSVEDACASMELYRLVEIQWEKKQYNRLSATEREHTASETNSEIDQYMGDQYWPADLHEDSK</sequence>
<evidence type="ECO:0000256" key="2">
    <source>
        <dbReference type="ARBA" id="ARBA00022722"/>
    </source>
</evidence>